<sequence>MADDDPVPDYPLYNSTFSAYRISPLYHGSNPLLQSRSLRAHARRLKDMLRGDTLRGVDVGFLDVGDNRGSLEDCTWDLIGDEESWERIHRENEDEEEPGEFTQSPIVKAHEARGVHVQLRYQKATYSALILRDPEKPSQSNLADFTPLPLLLVRMPSGVRDTFIDYLSTIFDARVAPLKLHSSFLSSTLETLLQQIDADASIDTVADVLKGPLQLQLSFPSIFHAGTPALLRGIDIRIAQDDVPEFLSRGTQLVTADPSILHPQPSQHSYHSHPPALTGPFSAALSAYLSAHLALPLTHASIHVSKLVIPPLVALSSDAKVKLVNPASAPASVRAALRELFESLVAYASTAPLADGIGAGNATPRVVLPLPRPAKARTKTAGNAGTSADAANDGAAAAADATAGLVQPLKASKRRQQQLPNQQNSRKRENNNTTSTNSTAGGVGGPRTNGAAPGTKKKRRRRGPVTDGTTAGDAADADDGGDDNDDDDLDRSSAETSPSLLSSASKRVRRDARERRVDREEEEGHDDDDDDDDAEDELSGSHSKSVSLKRTAAAQTQTSKTAIGAGGGTATSGSSNANAHAQGRQYSVPAEPPPPYELHDPARAATVAGGR</sequence>
<keyword evidence="3" id="KW-1185">Reference proteome</keyword>
<feature type="compositionally biased region" description="Low complexity" evidence="1">
    <location>
        <begin position="494"/>
        <end position="505"/>
    </location>
</feature>
<gene>
    <name evidence="2" type="ORF">IWX90DRAFT_440508</name>
</gene>
<organism evidence="2 3">
    <name type="scientific">Phyllosticta citrichinensis</name>
    <dbReference type="NCBI Taxonomy" id="1130410"/>
    <lineage>
        <taxon>Eukaryota</taxon>
        <taxon>Fungi</taxon>
        <taxon>Dikarya</taxon>
        <taxon>Ascomycota</taxon>
        <taxon>Pezizomycotina</taxon>
        <taxon>Dothideomycetes</taxon>
        <taxon>Dothideomycetes incertae sedis</taxon>
        <taxon>Botryosphaeriales</taxon>
        <taxon>Phyllostictaceae</taxon>
        <taxon>Phyllosticta</taxon>
    </lineage>
</organism>
<evidence type="ECO:0000256" key="1">
    <source>
        <dbReference type="SAM" id="MobiDB-lite"/>
    </source>
</evidence>
<name>A0ABR1XL02_9PEZI</name>
<feature type="compositionally biased region" description="Acidic residues" evidence="1">
    <location>
        <begin position="475"/>
        <end position="489"/>
    </location>
</feature>
<feature type="compositionally biased region" description="Low complexity" evidence="1">
    <location>
        <begin position="380"/>
        <end position="390"/>
    </location>
</feature>
<feature type="compositionally biased region" description="Low complexity" evidence="1">
    <location>
        <begin position="551"/>
        <end position="563"/>
    </location>
</feature>
<accession>A0ABR1XL02</accession>
<evidence type="ECO:0000313" key="2">
    <source>
        <dbReference type="EMBL" id="KAK8159468.1"/>
    </source>
</evidence>
<feature type="region of interest" description="Disordered" evidence="1">
    <location>
        <begin position="358"/>
        <end position="390"/>
    </location>
</feature>
<protein>
    <submittedName>
        <fullName evidence="2">Kinetochore complex Sim4 subunit Fta1-domain-containing protein</fullName>
    </submittedName>
</protein>
<dbReference type="Proteomes" id="UP001456524">
    <property type="component" value="Unassembled WGS sequence"/>
</dbReference>
<dbReference type="Pfam" id="PF13092">
    <property type="entry name" value="CENP-L"/>
    <property type="match status" value="1"/>
</dbReference>
<proteinExistence type="predicted"/>
<feature type="compositionally biased region" description="Acidic residues" evidence="1">
    <location>
        <begin position="520"/>
        <end position="538"/>
    </location>
</feature>
<feature type="region of interest" description="Disordered" evidence="1">
    <location>
        <begin position="409"/>
        <end position="611"/>
    </location>
</feature>
<reference evidence="2 3" key="1">
    <citation type="journal article" date="2022" name="G3 (Bethesda)">
        <title>Enemy or ally: a genomic approach to elucidate the lifestyle of Phyllosticta citrichinaensis.</title>
        <authorList>
            <person name="Buijs V.A."/>
            <person name="Groenewald J.Z."/>
            <person name="Haridas S."/>
            <person name="LaButti K.M."/>
            <person name="Lipzen A."/>
            <person name="Martin F.M."/>
            <person name="Barry K."/>
            <person name="Grigoriev I.V."/>
            <person name="Crous P.W."/>
            <person name="Seidl M.F."/>
        </authorList>
    </citation>
    <scope>NUCLEOTIDE SEQUENCE [LARGE SCALE GENOMIC DNA]</scope>
    <source>
        <strain evidence="2 3">CBS 129764</strain>
    </source>
</reference>
<dbReference type="InterPro" id="IPR025204">
    <property type="entry name" value="CENP-L"/>
</dbReference>
<comment type="caution">
    <text evidence="2">The sequence shown here is derived from an EMBL/GenBank/DDBJ whole genome shotgun (WGS) entry which is preliminary data.</text>
</comment>
<dbReference type="EMBL" id="JBBWUH010000008">
    <property type="protein sequence ID" value="KAK8159468.1"/>
    <property type="molecule type" value="Genomic_DNA"/>
</dbReference>
<evidence type="ECO:0000313" key="3">
    <source>
        <dbReference type="Proteomes" id="UP001456524"/>
    </source>
</evidence>